<dbReference type="InterPro" id="IPR050823">
    <property type="entry name" value="Plant_Ser_Thr_Prot_Kinase"/>
</dbReference>
<dbReference type="Gene3D" id="3.30.200.20">
    <property type="entry name" value="Phosphorylase Kinase, domain 1"/>
    <property type="match status" value="1"/>
</dbReference>
<protein>
    <submittedName>
        <fullName evidence="1">Serine/threonine kinase</fullName>
    </submittedName>
</protein>
<dbReference type="SUPFAM" id="SSF56112">
    <property type="entry name" value="Protein kinase-like (PK-like)"/>
    <property type="match status" value="1"/>
</dbReference>
<dbReference type="Proteomes" id="UP000501690">
    <property type="component" value="Linkage Group LG2"/>
</dbReference>
<keyword evidence="1" id="KW-0808">Transferase</keyword>
<reference evidence="1 2" key="1">
    <citation type="submission" date="2019-04" db="EMBL/GenBank/DDBJ databases">
        <title>An improved genome assembly and genetic linkage map for asparagus bean, Vigna unguiculata ssp. sesquipedialis.</title>
        <authorList>
            <person name="Xia Q."/>
            <person name="Zhang R."/>
            <person name="Dong Y."/>
        </authorList>
    </citation>
    <scope>NUCLEOTIDE SEQUENCE [LARGE SCALE GENOMIC DNA]</scope>
    <source>
        <tissue evidence="1">Leaf</tissue>
    </source>
</reference>
<proteinExistence type="predicted"/>
<accession>A0A4D6KZN5</accession>
<name>A0A4D6KZN5_VIGUN</name>
<dbReference type="EMBL" id="CP039346">
    <property type="protein sequence ID" value="QCD82157.1"/>
    <property type="molecule type" value="Genomic_DNA"/>
</dbReference>
<evidence type="ECO:0000313" key="2">
    <source>
        <dbReference type="Proteomes" id="UP000501690"/>
    </source>
</evidence>
<organism evidence="1 2">
    <name type="scientific">Vigna unguiculata</name>
    <name type="common">Cowpea</name>
    <dbReference type="NCBI Taxonomy" id="3917"/>
    <lineage>
        <taxon>Eukaryota</taxon>
        <taxon>Viridiplantae</taxon>
        <taxon>Streptophyta</taxon>
        <taxon>Embryophyta</taxon>
        <taxon>Tracheophyta</taxon>
        <taxon>Spermatophyta</taxon>
        <taxon>Magnoliopsida</taxon>
        <taxon>eudicotyledons</taxon>
        <taxon>Gunneridae</taxon>
        <taxon>Pentapetalae</taxon>
        <taxon>rosids</taxon>
        <taxon>fabids</taxon>
        <taxon>Fabales</taxon>
        <taxon>Fabaceae</taxon>
        <taxon>Papilionoideae</taxon>
        <taxon>50 kb inversion clade</taxon>
        <taxon>NPAAA clade</taxon>
        <taxon>indigoferoid/millettioid clade</taxon>
        <taxon>Phaseoleae</taxon>
        <taxon>Vigna</taxon>
    </lineage>
</organism>
<sequence>MITIRKSQFFVRESIGRKCSPPPLPFPGGKILKWPELNVFSFEELKSATSNFSTDRLLADGGFGRVYKGWLDENTLTPAQPGSGVEVAIKILNPESSQGFPEWQKVMKFGLTSCSEKCGCT</sequence>
<dbReference type="InterPro" id="IPR011009">
    <property type="entry name" value="Kinase-like_dom_sf"/>
</dbReference>
<gene>
    <name evidence="1" type="ORF">DEO72_LG2g2491</name>
</gene>
<evidence type="ECO:0000313" key="1">
    <source>
        <dbReference type="EMBL" id="QCD82157.1"/>
    </source>
</evidence>
<keyword evidence="1" id="KW-0418">Kinase</keyword>
<dbReference type="PANTHER" id="PTHR45621">
    <property type="entry name" value="OS01G0588500 PROTEIN-RELATED"/>
    <property type="match status" value="1"/>
</dbReference>
<dbReference type="AlphaFoldDB" id="A0A4D6KZN5"/>
<keyword evidence="2" id="KW-1185">Reference proteome</keyword>
<dbReference type="GO" id="GO:0016301">
    <property type="term" value="F:kinase activity"/>
    <property type="evidence" value="ECO:0007669"/>
    <property type="project" value="UniProtKB-KW"/>
</dbReference>